<evidence type="ECO:0000313" key="6">
    <source>
        <dbReference type="EMBL" id="GAD68461.1"/>
    </source>
</evidence>
<dbReference type="PANTHER" id="PTHR30118">
    <property type="entry name" value="HTH-TYPE TRANSCRIPTIONAL REGULATOR LEUO-RELATED"/>
    <property type="match status" value="1"/>
</dbReference>
<keyword evidence="4" id="KW-0804">Transcription</keyword>
<dbReference type="CDD" id="cd08466">
    <property type="entry name" value="PBP2_LeuO"/>
    <property type="match status" value="1"/>
</dbReference>
<dbReference type="EMBL" id="BATJ01000013">
    <property type="protein sequence ID" value="GAD68461.1"/>
    <property type="molecule type" value="Genomic_DNA"/>
</dbReference>
<dbReference type="InterPro" id="IPR050389">
    <property type="entry name" value="LysR-type_TF"/>
</dbReference>
<keyword evidence="2" id="KW-0805">Transcription regulation</keyword>
<keyword evidence="3" id="KW-0238">DNA-binding</keyword>
<evidence type="ECO:0000256" key="1">
    <source>
        <dbReference type="ARBA" id="ARBA00009437"/>
    </source>
</evidence>
<dbReference type="PANTHER" id="PTHR30118:SF6">
    <property type="entry name" value="HTH-TYPE TRANSCRIPTIONAL REGULATOR LEUO"/>
    <property type="match status" value="1"/>
</dbReference>
<dbReference type="SUPFAM" id="SSF46785">
    <property type="entry name" value="Winged helix' DNA-binding domain"/>
    <property type="match status" value="1"/>
</dbReference>
<evidence type="ECO:0000256" key="3">
    <source>
        <dbReference type="ARBA" id="ARBA00023125"/>
    </source>
</evidence>
<proteinExistence type="inferred from homology"/>
<dbReference type="InterPro" id="IPR005119">
    <property type="entry name" value="LysR_subst-bd"/>
</dbReference>
<comment type="caution">
    <text evidence="6">The sequence shown here is derived from an EMBL/GenBank/DDBJ whole genome shotgun (WGS) entry which is preliminary data.</text>
</comment>
<dbReference type="GO" id="GO:0003677">
    <property type="term" value="F:DNA binding"/>
    <property type="evidence" value="ECO:0007669"/>
    <property type="project" value="UniProtKB-KW"/>
</dbReference>
<dbReference type="PROSITE" id="PS50931">
    <property type="entry name" value="HTH_LYSR"/>
    <property type="match status" value="1"/>
</dbReference>
<dbReference type="Pfam" id="PF03466">
    <property type="entry name" value="LysR_substrate"/>
    <property type="match status" value="1"/>
</dbReference>
<keyword evidence="7" id="KW-1185">Reference proteome</keyword>
<organism evidence="6 7">
    <name type="scientific">Vibrio proteolyticus NBRC 13287</name>
    <dbReference type="NCBI Taxonomy" id="1219065"/>
    <lineage>
        <taxon>Bacteria</taxon>
        <taxon>Pseudomonadati</taxon>
        <taxon>Pseudomonadota</taxon>
        <taxon>Gammaproteobacteria</taxon>
        <taxon>Vibrionales</taxon>
        <taxon>Vibrionaceae</taxon>
        <taxon>Vibrio</taxon>
    </lineage>
</organism>
<dbReference type="InterPro" id="IPR036388">
    <property type="entry name" value="WH-like_DNA-bd_sf"/>
</dbReference>
<accession>U2ZL42</accession>
<dbReference type="Proteomes" id="UP000016570">
    <property type="component" value="Unassembled WGS sequence"/>
</dbReference>
<gene>
    <name evidence="6" type="ORF">VPR01S_13_01260</name>
</gene>
<protein>
    <submittedName>
        <fullName evidence="6">Putative LysR family transcriptional regulator</fullName>
    </submittedName>
</protein>
<dbReference type="Gene3D" id="1.10.10.10">
    <property type="entry name" value="Winged helix-like DNA-binding domain superfamily/Winged helix DNA-binding domain"/>
    <property type="match status" value="1"/>
</dbReference>
<dbReference type="GO" id="GO:0003700">
    <property type="term" value="F:DNA-binding transcription factor activity"/>
    <property type="evidence" value="ECO:0007669"/>
    <property type="project" value="InterPro"/>
</dbReference>
<dbReference type="InterPro" id="IPR036390">
    <property type="entry name" value="WH_DNA-bd_sf"/>
</dbReference>
<feature type="domain" description="HTH lysR-type" evidence="5">
    <location>
        <begin position="1"/>
        <end position="58"/>
    </location>
</feature>
<dbReference type="eggNOG" id="COG0583">
    <property type="taxonomic scope" value="Bacteria"/>
</dbReference>
<dbReference type="Pfam" id="PF00126">
    <property type="entry name" value="HTH_1"/>
    <property type="match status" value="1"/>
</dbReference>
<evidence type="ECO:0000259" key="5">
    <source>
        <dbReference type="PROSITE" id="PS50931"/>
    </source>
</evidence>
<dbReference type="Gene3D" id="3.40.190.10">
    <property type="entry name" value="Periplasmic binding protein-like II"/>
    <property type="match status" value="2"/>
</dbReference>
<evidence type="ECO:0000313" key="7">
    <source>
        <dbReference type="Proteomes" id="UP000016570"/>
    </source>
</evidence>
<reference evidence="6 7" key="1">
    <citation type="submission" date="2013-09" db="EMBL/GenBank/DDBJ databases">
        <title>Whole genome shotgun sequence of Vibrio proteolyticus NBRC 13287.</title>
        <authorList>
            <person name="Isaki S."/>
            <person name="Hosoyama A."/>
            <person name="Numata M."/>
            <person name="Hashimoto M."/>
            <person name="Hosoyama Y."/>
            <person name="Tsuchikane K."/>
            <person name="Noguchi M."/>
            <person name="Hirakata S."/>
            <person name="Ichikawa N."/>
            <person name="Ohji S."/>
            <person name="Yamazoe A."/>
            <person name="Fujita N."/>
        </authorList>
    </citation>
    <scope>NUCLEOTIDE SEQUENCE [LARGE SCALE GENOMIC DNA]</scope>
    <source>
        <strain evidence="6 7">NBRC 13287</strain>
    </source>
</reference>
<comment type="similarity">
    <text evidence="1">Belongs to the LysR transcriptional regulatory family.</text>
</comment>
<dbReference type="RefSeq" id="WP_021706431.1">
    <property type="nucleotide sequence ID" value="NZ_BATJ01000013.1"/>
</dbReference>
<dbReference type="InterPro" id="IPR000847">
    <property type="entry name" value="LysR_HTH_N"/>
</dbReference>
<dbReference type="AlphaFoldDB" id="U2ZL42"/>
<dbReference type="SUPFAM" id="SSF53850">
    <property type="entry name" value="Periplasmic binding protein-like II"/>
    <property type="match status" value="1"/>
</dbReference>
<evidence type="ECO:0000256" key="4">
    <source>
        <dbReference type="ARBA" id="ARBA00023163"/>
    </source>
</evidence>
<sequence>MDLNLFKTFDAVMKTRSVNEAAELTGVTPPAVSHALNRLRELYQDPLFIRQGRGITPTNFAIELHVEIEAPLSVLLNGGSSRTLFDPLTSERTFRISSHQDIDVMVLPALSAYQSLHAPNITIHADVERLNEQDRQEELRKRKVDLILATIPFEDHGYHNQLLFHIDLAVAASRQHPRIQDRLSHEQFYAEKHLLWKTQRDNLYALDSLTREKQPERQVAYITSSSANALMMAAQTDWLCVSTRWHIAQFPQLQILPVPFETQKVPIYITWHQSQHNDSGHQWLKQALYKSTECFRQNT</sequence>
<name>U2ZL42_VIBPR</name>
<evidence type="ECO:0000256" key="2">
    <source>
        <dbReference type="ARBA" id="ARBA00023015"/>
    </source>
</evidence>